<evidence type="ECO:0000313" key="1">
    <source>
        <dbReference type="EMBL" id="MBW0586364.1"/>
    </source>
</evidence>
<dbReference type="Proteomes" id="UP000765509">
    <property type="component" value="Unassembled WGS sequence"/>
</dbReference>
<accession>A0A9Q3KSN7</accession>
<proteinExistence type="predicted"/>
<comment type="caution">
    <text evidence="1">The sequence shown here is derived from an EMBL/GenBank/DDBJ whole genome shotgun (WGS) entry which is preliminary data.</text>
</comment>
<keyword evidence="2" id="KW-1185">Reference proteome</keyword>
<reference evidence="1" key="1">
    <citation type="submission" date="2021-03" db="EMBL/GenBank/DDBJ databases">
        <title>Draft genome sequence of rust myrtle Austropuccinia psidii MF-1, a brazilian biotype.</title>
        <authorList>
            <person name="Quecine M.C."/>
            <person name="Pachon D.M.R."/>
            <person name="Bonatelli M.L."/>
            <person name="Correr F.H."/>
            <person name="Franceschini L.M."/>
            <person name="Leite T.F."/>
            <person name="Margarido G.R.A."/>
            <person name="Almeida C.A."/>
            <person name="Ferrarezi J.A."/>
            <person name="Labate C.A."/>
        </authorList>
    </citation>
    <scope>NUCLEOTIDE SEQUENCE</scope>
    <source>
        <strain evidence="1">MF-1</strain>
    </source>
</reference>
<evidence type="ECO:0000313" key="2">
    <source>
        <dbReference type="Proteomes" id="UP000765509"/>
    </source>
</evidence>
<dbReference type="EMBL" id="AVOT02123690">
    <property type="protein sequence ID" value="MBW0586364.1"/>
    <property type="molecule type" value="Genomic_DNA"/>
</dbReference>
<organism evidence="1 2">
    <name type="scientific">Austropuccinia psidii MF-1</name>
    <dbReference type="NCBI Taxonomy" id="1389203"/>
    <lineage>
        <taxon>Eukaryota</taxon>
        <taxon>Fungi</taxon>
        <taxon>Dikarya</taxon>
        <taxon>Basidiomycota</taxon>
        <taxon>Pucciniomycotina</taxon>
        <taxon>Pucciniomycetes</taxon>
        <taxon>Pucciniales</taxon>
        <taxon>Sphaerophragmiaceae</taxon>
        <taxon>Austropuccinia</taxon>
    </lineage>
</organism>
<dbReference type="AlphaFoldDB" id="A0A9Q3KSN7"/>
<name>A0A9Q3KSN7_9BASI</name>
<dbReference type="OrthoDB" id="205639at2759"/>
<sequence>MANSYGGVSLEKDVTATATSQAGYDHIGNRVKAHKATKNSLRGVLKEQQLQQPKYDHDAIHCSRHSLEGASSRTQGDKGHLGFLSCHSPDKPFHLPVFHAILKKTISRFCFFFMIISPKIFSACVVPPLPDKSRLNSSSNPFKIQLLKCCIKSTQWNVDKYTHLVHPPIPEPPTSLLDLASEDGLDWFEERLNSIERIELRSRNCLLGLANDYEGLAASIHGLGFLESGITDPLSCFKAALLDYSLGLRDLNTLAMIPLINKLVSLPNYSESFRNVLKCWTRTQ</sequence>
<gene>
    <name evidence="1" type="ORF">O181_126079</name>
</gene>
<protein>
    <submittedName>
        <fullName evidence="1">Uncharacterized protein</fullName>
    </submittedName>
</protein>